<evidence type="ECO:0000256" key="1">
    <source>
        <dbReference type="ARBA" id="ARBA00022630"/>
    </source>
</evidence>
<dbReference type="Proteomes" id="UP001610446">
    <property type="component" value="Unassembled WGS sequence"/>
</dbReference>
<dbReference type="SUPFAM" id="SSF51905">
    <property type="entry name" value="FAD/NAD(P)-binding domain"/>
    <property type="match status" value="3"/>
</dbReference>
<evidence type="ECO:0000313" key="6">
    <source>
        <dbReference type="Proteomes" id="UP001610446"/>
    </source>
</evidence>
<reference evidence="5 6" key="1">
    <citation type="submission" date="2024-07" db="EMBL/GenBank/DDBJ databases">
        <title>Section-level genome sequencing and comparative genomics of Aspergillus sections Usti and Cavernicolus.</title>
        <authorList>
            <consortium name="Lawrence Berkeley National Laboratory"/>
            <person name="Nybo J.L."/>
            <person name="Vesth T.C."/>
            <person name="Theobald S."/>
            <person name="Frisvad J.C."/>
            <person name="Larsen T.O."/>
            <person name="Kjaerboelling I."/>
            <person name="Rothschild-Mancinelli K."/>
            <person name="Lyhne E.K."/>
            <person name="Kogle M.E."/>
            <person name="Barry K."/>
            <person name="Clum A."/>
            <person name="Na H."/>
            <person name="Ledsgaard L."/>
            <person name="Lin J."/>
            <person name="Lipzen A."/>
            <person name="Kuo A."/>
            <person name="Riley R."/>
            <person name="Mondo S."/>
            <person name="Labutti K."/>
            <person name="Haridas S."/>
            <person name="Pangalinan J."/>
            <person name="Salamov A.A."/>
            <person name="Simmons B.A."/>
            <person name="Magnuson J.K."/>
            <person name="Chen J."/>
            <person name="Drula E."/>
            <person name="Henrissat B."/>
            <person name="Wiebenga A."/>
            <person name="Lubbers R.J."/>
            <person name="Gomes A.C."/>
            <person name="Makela M.R."/>
            <person name="Stajich J."/>
            <person name="Grigoriev I.V."/>
            <person name="Mortensen U.H."/>
            <person name="De Vries R.P."/>
            <person name="Baker S.E."/>
            <person name="Andersen M.R."/>
        </authorList>
    </citation>
    <scope>NUCLEOTIDE SEQUENCE [LARGE SCALE GENOMIC DNA]</scope>
    <source>
        <strain evidence="5 6">CBS 123904</strain>
    </source>
</reference>
<evidence type="ECO:0000256" key="3">
    <source>
        <dbReference type="ARBA" id="ARBA00022857"/>
    </source>
</evidence>
<keyword evidence="6" id="KW-1185">Reference proteome</keyword>
<sequence>MPDTMETNDRNSGIHTATNYKSDIEALVIGAGFSGLRMLLELRERGVPAQILEAGVGIGGAWYWNNYPGCRTDVESSVYCMDFSEELYQEWTWKEQYATQPEVREYLNYVADRFDLRRSISFNSKVTAAYFDNEQNIWHVRTSRGDSLSCRFLVFGTGFVSAAKKIPFPGFDTFQGEWYQTSSWPEEKQSLQGKRVAVIGTGSSGVQVTPLVSHAAKSVHVFQRTPNYILRSRYETISQERATGLKADYSGIWARARENLMGFDQPSAGRTFSELNGDAVSIKRVLDAAYETGGFGFLLQVFDDVFTNKEANETMCEYLREKTFALVKDPETAARLNPDYPLFTKRPVIGHGYLESFNKPHVHLVDVHADPINAIVPTGIRTASGKQFDVDVIIYALGFDAHTGAITGIDLRGREGRTIQSAWSKSIDTYQGLTLEGFPNMFMLSGPKTVLANFPLLASTTAIEIGKMITFVRDHGHKAIEPLPEAQERWSGLCDMIFNGTVMAPHSARVNSWEVGANIPGKPTGSLWFLGGLPAYTAQVAEESIAGYPNYVLS</sequence>
<evidence type="ECO:0008006" key="7">
    <source>
        <dbReference type="Google" id="ProtNLM"/>
    </source>
</evidence>
<comment type="caution">
    <text evidence="5">The sequence shown here is derived from an EMBL/GenBank/DDBJ whole genome shotgun (WGS) entry which is preliminary data.</text>
</comment>
<dbReference type="Gene3D" id="3.50.50.60">
    <property type="entry name" value="FAD/NAD(P)-binding domain"/>
    <property type="match status" value="2"/>
</dbReference>
<dbReference type="InterPro" id="IPR050775">
    <property type="entry name" value="FAD-binding_Monooxygenases"/>
</dbReference>
<protein>
    <recommendedName>
        <fullName evidence="7">Cyclohexanone monooxygenase</fullName>
    </recommendedName>
</protein>
<gene>
    <name evidence="5" type="ORF">BJY01DRAFT_261453</name>
</gene>
<evidence type="ECO:0000313" key="5">
    <source>
        <dbReference type="EMBL" id="KAL2828850.1"/>
    </source>
</evidence>
<dbReference type="EMBL" id="JBFXLU010000350">
    <property type="protein sequence ID" value="KAL2828850.1"/>
    <property type="molecule type" value="Genomic_DNA"/>
</dbReference>
<proteinExistence type="predicted"/>
<dbReference type="InterPro" id="IPR036188">
    <property type="entry name" value="FAD/NAD-bd_sf"/>
</dbReference>
<accession>A0ABR4IM43</accession>
<evidence type="ECO:0000256" key="4">
    <source>
        <dbReference type="ARBA" id="ARBA00023002"/>
    </source>
</evidence>
<keyword evidence="4" id="KW-0560">Oxidoreductase</keyword>
<keyword evidence="1" id="KW-0285">Flavoprotein</keyword>
<dbReference type="Pfam" id="PF13738">
    <property type="entry name" value="Pyr_redox_3"/>
    <property type="match status" value="1"/>
</dbReference>
<keyword evidence="2" id="KW-0274">FAD</keyword>
<evidence type="ECO:0000256" key="2">
    <source>
        <dbReference type="ARBA" id="ARBA00022827"/>
    </source>
</evidence>
<organism evidence="5 6">
    <name type="scientific">Aspergillus pseudoustus</name>
    <dbReference type="NCBI Taxonomy" id="1810923"/>
    <lineage>
        <taxon>Eukaryota</taxon>
        <taxon>Fungi</taxon>
        <taxon>Dikarya</taxon>
        <taxon>Ascomycota</taxon>
        <taxon>Pezizomycotina</taxon>
        <taxon>Eurotiomycetes</taxon>
        <taxon>Eurotiomycetidae</taxon>
        <taxon>Eurotiales</taxon>
        <taxon>Aspergillaceae</taxon>
        <taxon>Aspergillus</taxon>
        <taxon>Aspergillus subgen. Nidulantes</taxon>
    </lineage>
</organism>
<name>A0ABR4IM43_9EURO</name>
<dbReference type="PANTHER" id="PTHR43098:SF5">
    <property type="entry name" value="DUAL-FUNCTIONAL MONOOXYGENASE_METHYLTRANSFERASE PSOF"/>
    <property type="match status" value="1"/>
</dbReference>
<dbReference type="PANTHER" id="PTHR43098">
    <property type="entry name" value="L-ORNITHINE N(5)-MONOOXYGENASE-RELATED"/>
    <property type="match status" value="1"/>
</dbReference>
<keyword evidence="3" id="KW-0521">NADP</keyword>